<keyword evidence="1" id="KW-0472">Membrane</keyword>
<dbReference type="GO" id="GO:0016491">
    <property type="term" value="F:oxidoreductase activity"/>
    <property type="evidence" value="ECO:0007669"/>
    <property type="project" value="InterPro"/>
</dbReference>
<sequence>MSQQNKELSERYDIAIIGAGMGGLACGAMLAKKGLGVLVAEQHFKPGGYCTSFKRKGFHFDVGLGWINGAERGGIISNTLQELDLKNEIEFIELDPALGVVGSDYNLPMIPFENHIDEWKKMFPGEEKNLDAFARECKALVSEITALGETAPDLLGFGGKMWLMKKFLFNSPTLKKYGKKTFKEAIDESFKDPKLKVILGSFFPPDVGAPGLMVFGLSICQYPKGGFQALADVFAKGVTKHRGKLVFKTMVTKILIEKGKAVGVELEDGTKIHSRYVVSNVDAKQTFFKLVGKQHLNRKYIKGLEEPLFMPPDFLVSLGVDMDLKAMGFDSVAILYNRSDSLDDIFSGDPDKCSLAIGMSSFCDPSHAPEGMATVQISALFPYNHKDYWKREKDGTRGEEYKKLKETVANKLISAAEEVIPELSKHIVCKDIATPLTFERYTLNSEGAMGWLPSPGSKPRSQKTPIKNLYQAGHWTFPGSGIDSVISSGRNAAQLVLKDMR</sequence>
<feature type="transmembrane region" description="Helical" evidence="1">
    <location>
        <begin position="12"/>
        <end position="31"/>
    </location>
</feature>
<dbReference type="InterPro" id="IPR002937">
    <property type="entry name" value="Amino_oxidase"/>
</dbReference>
<dbReference type="EMBL" id="BARU01000427">
    <property type="protein sequence ID" value="GAH20539.1"/>
    <property type="molecule type" value="Genomic_DNA"/>
</dbReference>
<dbReference type="Gene3D" id="3.50.50.60">
    <property type="entry name" value="FAD/NAD(P)-binding domain"/>
    <property type="match status" value="2"/>
</dbReference>
<feature type="domain" description="Amine oxidase" evidence="2">
    <location>
        <begin position="21"/>
        <end position="497"/>
    </location>
</feature>
<dbReference type="InterPro" id="IPR045892">
    <property type="entry name" value="CrtISO-like"/>
</dbReference>
<dbReference type="Pfam" id="PF01593">
    <property type="entry name" value="Amino_oxidase"/>
    <property type="match status" value="1"/>
</dbReference>
<evidence type="ECO:0000313" key="3">
    <source>
        <dbReference type="EMBL" id="GAH20539.1"/>
    </source>
</evidence>
<dbReference type="PANTHER" id="PTHR46313">
    <property type="match status" value="1"/>
</dbReference>
<evidence type="ECO:0000259" key="2">
    <source>
        <dbReference type="Pfam" id="PF01593"/>
    </source>
</evidence>
<dbReference type="PROSITE" id="PS51257">
    <property type="entry name" value="PROKAR_LIPOPROTEIN"/>
    <property type="match status" value="1"/>
</dbReference>
<keyword evidence="1" id="KW-0812">Transmembrane</keyword>
<reference evidence="3" key="1">
    <citation type="journal article" date="2014" name="Front. Microbiol.">
        <title>High frequency of phylogenetically diverse reductive dehalogenase-homologous genes in deep subseafloor sedimentary metagenomes.</title>
        <authorList>
            <person name="Kawai M."/>
            <person name="Futagami T."/>
            <person name="Toyoda A."/>
            <person name="Takaki Y."/>
            <person name="Nishi S."/>
            <person name="Hori S."/>
            <person name="Arai W."/>
            <person name="Tsubouchi T."/>
            <person name="Morono Y."/>
            <person name="Uchiyama I."/>
            <person name="Ito T."/>
            <person name="Fujiyama A."/>
            <person name="Inagaki F."/>
            <person name="Takami H."/>
        </authorList>
    </citation>
    <scope>NUCLEOTIDE SEQUENCE</scope>
    <source>
        <strain evidence="3">Expedition CK06-06</strain>
    </source>
</reference>
<dbReference type="AlphaFoldDB" id="X1ETQ8"/>
<dbReference type="GO" id="GO:0016116">
    <property type="term" value="P:carotenoid metabolic process"/>
    <property type="evidence" value="ECO:0007669"/>
    <property type="project" value="InterPro"/>
</dbReference>
<keyword evidence="1" id="KW-1133">Transmembrane helix</keyword>
<evidence type="ECO:0000256" key="1">
    <source>
        <dbReference type="SAM" id="Phobius"/>
    </source>
</evidence>
<accession>X1ETQ8</accession>
<dbReference type="PANTHER" id="PTHR46313:SF3">
    <property type="entry name" value="PROLYCOPENE ISOMERASE, CHLOROPLASTIC"/>
    <property type="match status" value="1"/>
</dbReference>
<comment type="caution">
    <text evidence="3">The sequence shown here is derived from an EMBL/GenBank/DDBJ whole genome shotgun (WGS) entry which is preliminary data.</text>
</comment>
<gene>
    <name evidence="3" type="ORF">S03H2_01455</name>
</gene>
<dbReference type="InterPro" id="IPR036188">
    <property type="entry name" value="FAD/NAD-bd_sf"/>
</dbReference>
<protein>
    <recommendedName>
        <fullName evidence="2">Amine oxidase domain-containing protein</fullName>
    </recommendedName>
</protein>
<organism evidence="3">
    <name type="scientific">marine sediment metagenome</name>
    <dbReference type="NCBI Taxonomy" id="412755"/>
    <lineage>
        <taxon>unclassified sequences</taxon>
        <taxon>metagenomes</taxon>
        <taxon>ecological metagenomes</taxon>
    </lineage>
</organism>
<name>X1ETQ8_9ZZZZ</name>
<dbReference type="SUPFAM" id="SSF51905">
    <property type="entry name" value="FAD/NAD(P)-binding domain"/>
    <property type="match status" value="1"/>
</dbReference>
<proteinExistence type="predicted"/>